<evidence type="ECO:0000256" key="1">
    <source>
        <dbReference type="SAM" id="MobiDB-lite"/>
    </source>
</evidence>
<dbReference type="Proteomes" id="UP000268291">
    <property type="component" value="Unassembled WGS sequence"/>
</dbReference>
<name>A0A2P8GV90_9MICO</name>
<feature type="compositionally biased region" description="Low complexity" evidence="1">
    <location>
        <begin position="35"/>
        <end position="51"/>
    </location>
</feature>
<dbReference type="RefSeq" id="WP_106562964.1">
    <property type="nucleotide sequence ID" value="NZ_PYAU01000001.1"/>
</dbReference>
<gene>
    <name evidence="2" type="ORF">CLV49_1491</name>
    <name evidence="3" type="ORF">ELQ93_11745</name>
</gene>
<dbReference type="PROSITE" id="PS51257">
    <property type="entry name" value="PROKAR_LIPOPROTEIN"/>
    <property type="match status" value="1"/>
</dbReference>
<reference evidence="2 4" key="1">
    <citation type="submission" date="2018-03" db="EMBL/GenBank/DDBJ databases">
        <title>Genomic Encyclopedia of Archaeal and Bacterial Type Strains, Phase II (KMG-II): from individual species to whole genera.</title>
        <authorList>
            <person name="Goeker M."/>
        </authorList>
    </citation>
    <scope>NUCLEOTIDE SEQUENCE [LARGE SCALE GENOMIC DNA]</scope>
    <source>
        <strain evidence="2 4">DSM 21548</strain>
    </source>
</reference>
<dbReference type="AlphaFoldDB" id="A0A2P8GV90"/>
<evidence type="ECO:0000313" key="2">
    <source>
        <dbReference type="EMBL" id="PSL37884.1"/>
    </source>
</evidence>
<evidence type="ECO:0000313" key="4">
    <source>
        <dbReference type="Proteomes" id="UP000241203"/>
    </source>
</evidence>
<dbReference type="Proteomes" id="UP000241203">
    <property type="component" value="Unassembled WGS sequence"/>
</dbReference>
<dbReference type="EMBL" id="PYAU01000001">
    <property type="protein sequence ID" value="PSL37884.1"/>
    <property type="molecule type" value="Genomic_DNA"/>
</dbReference>
<protein>
    <recommendedName>
        <fullName evidence="6">Lipoprotein</fullName>
    </recommendedName>
</protein>
<dbReference type="EMBL" id="RZGY01000001">
    <property type="protein sequence ID" value="RUQ87546.1"/>
    <property type="molecule type" value="Genomic_DNA"/>
</dbReference>
<organism evidence="2 4">
    <name type="scientific">Labedella gwakjiensis</name>
    <dbReference type="NCBI Taxonomy" id="390269"/>
    <lineage>
        <taxon>Bacteria</taxon>
        <taxon>Bacillati</taxon>
        <taxon>Actinomycetota</taxon>
        <taxon>Actinomycetes</taxon>
        <taxon>Micrococcales</taxon>
        <taxon>Microbacteriaceae</taxon>
        <taxon>Labedella</taxon>
    </lineage>
</organism>
<evidence type="ECO:0008006" key="6">
    <source>
        <dbReference type="Google" id="ProtNLM"/>
    </source>
</evidence>
<keyword evidence="5" id="KW-1185">Reference proteome</keyword>
<reference evidence="3 5" key="2">
    <citation type="submission" date="2018-12" db="EMBL/GenBank/DDBJ databases">
        <authorList>
            <person name="hu s."/>
            <person name="Xu Y."/>
            <person name="Xu B."/>
            <person name="Li F."/>
        </authorList>
    </citation>
    <scope>NUCLEOTIDE SEQUENCE [LARGE SCALE GENOMIC DNA]</scope>
    <source>
        <strain evidence="3 5">KSW2-17</strain>
    </source>
</reference>
<proteinExistence type="predicted"/>
<evidence type="ECO:0000313" key="5">
    <source>
        <dbReference type="Proteomes" id="UP000268291"/>
    </source>
</evidence>
<comment type="caution">
    <text evidence="2">The sequence shown here is derived from an EMBL/GenBank/DDBJ whole genome shotgun (WGS) entry which is preliminary data.</text>
</comment>
<sequence>MGSLRKSRPFTVIAGAAVVGALVAGCTESDPAEPPVVESSASSSATPTTEPGAEDPSVLQIPDVTDKEIARAISALPADDPTSSNTVEDAVVAGEPLILEGACVGDTARYQIRSAVVDGDGEVLTSGTLRCDEALYEELTLDVDGPVQLSFTDTEDIDAGWLLLTRVGDG</sequence>
<evidence type="ECO:0000313" key="3">
    <source>
        <dbReference type="EMBL" id="RUQ87546.1"/>
    </source>
</evidence>
<feature type="region of interest" description="Disordered" evidence="1">
    <location>
        <begin position="27"/>
        <end position="60"/>
    </location>
</feature>
<accession>A0A2P8GV90</accession>